<name>A0A5E4R117_9NEOP</name>
<keyword evidence="2" id="KW-1185">Reference proteome</keyword>
<organism evidence="1 2">
    <name type="scientific">Leptidea sinapis</name>
    <dbReference type="NCBI Taxonomy" id="189913"/>
    <lineage>
        <taxon>Eukaryota</taxon>
        <taxon>Metazoa</taxon>
        <taxon>Ecdysozoa</taxon>
        <taxon>Arthropoda</taxon>
        <taxon>Hexapoda</taxon>
        <taxon>Insecta</taxon>
        <taxon>Pterygota</taxon>
        <taxon>Neoptera</taxon>
        <taxon>Endopterygota</taxon>
        <taxon>Lepidoptera</taxon>
        <taxon>Glossata</taxon>
        <taxon>Ditrysia</taxon>
        <taxon>Papilionoidea</taxon>
        <taxon>Pieridae</taxon>
        <taxon>Dismorphiinae</taxon>
        <taxon>Leptidea</taxon>
    </lineage>
</organism>
<gene>
    <name evidence="1" type="ORF">LSINAPIS_LOCUS13574</name>
</gene>
<dbReference type="AlphaFoldDB" id="A0A5E4R117"/>
<evidence type="ECO:0000313" key="2">
    <source>
        <dbReference type="Proteomes" id="UP000324832"/>
    </source>
</evidence>
<sequence>MRGSAFLRFLCRTSFNPNIMCFFPARRRTCISAWSYISNCLLPPNIYKTIFHIWETWTREASQRGC</sequence>
<reference evidence="1 2" key="1">
    <citation type="submission" date="2017-07" db="EMBL/GenBank/DDBJ databases">
        <authorList>
            <person name="Talla V."/>
            <person name="Backstrom N."/>
        </authorList>
    </citation>
    <scope>NUCLEOTIDE SEQUENCE [LARGE SCALE GENOMIC DNA]</scope>
</reference>
<proteinExistence type="predicted"/>
<accession>A0A5E4R117</accession>
<evidence type="ECO:0000313" key="1">
    <source>
        <dbReference type="EMBL" id="VVD03618.1"/>
    </source>
</evidence>
<protein>
    <submittedName>
        <fullName evidence="1">Uncharacterized protein</fullName>
    </submittedName>
</protein>
<dbReference type="Proteomes" id="UP000324832">
    <property type="component" value="Unassembled WGS sequence"/>
</dbReference>
<dbReference type="EMBL" id="FZQP02006783">
    <property type="protein sequence ID" value="VVD03618.1"/>
    <property type="molecule type" value="Genomic_DNA"/>
</dbReference>